<gene>
    <name evidence="2" type="ORF">SDC9_159760</name>
</gene>
<dbReference type="AlphaFoldDB" id="A0A645FG26"/>
<name>A0A645FG26_9ZZZZ</name>
<reference evidence="2" key="1">
    <citation type="submission" date="2019-08" db="EMBL/GenBank/DDBJ databases">
        <authorList>
            <person name="Kucharzyk K."/>
            <person name="Murdoch R.W."/>
            <person name="Higgins S."/>
            <person name="Loffler F."/>
        </authorList>
    </citation>
    <scope>NUCLEOTIDE SEQUENCE</scope>
</reference>
<sequence length="157" mass="16733">MPPPTTRTGNSETRIFINTPRPPGASTEANDQINSMLTISVLSIFKNTPLGFVRINGHISDVHSGDAMIPGSARPTSAAAKHPGQRGRNAARHEEILTRRTGKLPRLSHPPPSADRCGGVHGRNLRMGRDPGAIRGPVRRAAQAPCGSAHACTPDRF</sequence>
<feature type="region of interest" description="Disordered" evidence="1">
    <location>
        <begin position="72"/>
        <end position="91"/>
    </location>
</feature>
<dbReference type="EMBL" id="VSSQ01058788">
    <property type="protein sequence ID" value="MPN12442.1"/>
    <property type="molecule type" value="Genomic_DNA"/>
</dbReference>
<feature type="region of interest" description="Disordered" evidence="1">
    <location>
        <begin position="103"/>
        <end position="122"/>
    </location>
</feature>
<organism evidence="2">
    <name type="scientific">bioreactor metagenome</name>
    <dbReference type="NCBI Taxonomy" id="1076179"/>
    <lineage>
        <taxon>unclassified sequences</taxon>
        <taxon>metagenomes</taxon>
        <taxon>ecological metagenomes</taxon>
    </lineage>
</organism>
<evidence type="ECO:0000256" key="1">
    <source>
        <dbReference type="SAM" id="MobiDB-lite"/>
    </source>
</evidence>
<evidence type="ECO:0000313" key="2">
    <source>
        <dbReference type="EMBL" id="MPN12442.1"/>
    </source>
</evidence>
<protein>
    <submittedName>
        <fullName evidence="2">Uncharacterized protein</fullName>
    </submittedName>
</protein>
<comment type="caution">
    <text evidence="2">The sequence shown here is derived from an EMBL/GenBank/DDBJ whole genome shotgun (WGS) entry which is preliminary data.</text>
</comment>
<feature type="compositionally biased region" description="Polar residues" evidence="1">
    <location>
        <begin position="1"/>
        <end position="13"/>
    </location>
</feature>
<accession>A0A645FG26</accession>
<proteinExistence type="predicted"/>
<feature type="region of interest" description="Disordered" evidence="1">
    <location>
        <begin position="129"/>
        <end position="157"/>
    </location>
</feature>
<feature type="region of interest" description="Disordered" evidence="1">
    <location>
        <begin position="1"/>
        <end position="27"/>
    </location>
</feature>